<accession>A0A923M8M2</accession>
<dbReference type="InterPro" id="IPR046703">
    <property type="entry name" value="DUF6776"/>
</dbReference>
<protein>
    <submittedName>
        <fullName evidence="2">Uncharacterized protein</fullName>
    </submittedName>
</protein>
<proteinExistence type="predicted"/>
<dbReference type="AlphaFoldDB" id="A0A923M8M2"/>
<organism evidence="2 3">
    <name type="scientific">Ramlibacter albus</name>
    <dbReference type="NCBI Taxonomy" id="2079448"/>
    <lineage>
        <taxon>Bacteria</taxon>
        <taxon>Pseudomonadati</taxon>
        <taxon>Pseudomonadota</taxon>
        <taxon>Betaproteobacteria</taxon>
        <taxon>Burkholderiales</taxon>
        <taxon>Comamonadaceae</taxon>
        <taxon>Ramlibacter</taxon>
    </lineage>
</organism>
<name>A0A923M8M2_9BURK</name>
<keyword evidence="3" id="KW-1185">Reference proteome</keyword>
<comment type="caution">
    <text evidence="2">The sequence shown here is derived from an EMBL/GenBank/DDBJ whole genome shotgun (WGS) entry which is preliminary data.</text>
</comment>
<dbReference type="Pfam" id="PF20567">
    <property type="entry name" value="DUF6776"/>
    <property type="match status" value="1"/>
</dbReference>
<reference evidence="2" key="1">
    <citation type="submission" date="2020-08" db="EMBL/GenBank/DDBJ databases">
        <title>Ramlibacter sp. GTP1 16S ribosomal RNA gene genome sequencing and assembly.</title>
        <authorList>
            <person name="Kang M."/>
        </authorList>
    </citation>
    <scope>NUCLEOTIDE SEQUENCE</scope>
    <source>
        <strain evidence="2">GTP1</strain>
    </source>
</reference>
<dbReference type="RefSeq" id="WP_187081371.1">
    <property type="nucleotide sequence ID" value="NZ_JACORU010000003.1"/>
</dbReference>
<feature type="coiled-coil region" evidence="1">
    <location>
        <begin position="57"/>
        <end position="126"/>
    </location>
</feature>
<keyword evidence="1" id="KW-0175">Coiled coil</keyword>
<evidence type="ECO:0000256" key="1">
    <source>
        <dbReference type="SAM" id="Coils"/>
    </source>
</evidence>
<gene>
    <name evidence="2" type="ORF">H8R02_10630</name>
</gene>
<sequence length="233" mass="25610">MRFKLWRRRLTISAPRMAVRSAMPWPIRWAMAAIVLGFCAAIALWAFELGKDIAGLDTGAKEELVRLRADMAKMREERDKAQSILNTSASLITTEKAAQERLTAQIKQLEAENRALRDDLGFFEKLIPSSGAEGVAIRGLQAEVMAGGQLKWQVLVIQPVKNAPEFRGKIELSLSGTMGGKPWTMPVAGSPLQVRQYRRVEGMVDIPPTAIVKNVSAKVLDGTATKAVQTITL</sequence>
<dbReference type="EMBL" id="JACORU010000003">
    <property type="protein sequence ID" value="MBC5764908.1"/>
    <property type="molecule type" value="Genomic_DNA"/>
</dbReference>
<evidence type="ECO:0000313" key="3">
    <source>
        <dbReference type="Proteomes" id="UP000596827"/>
    </source>
</evidence>
<dbReference type="Proteomes" id="UP000596827">
    <property type="component" value="Unassembled WGS sequence"/>
</dbReference>
<evidence type="ECO:0000313" key="2">
    <source>
        <dbReference type="EMBL" id="MBC5764908.1"/>
    </source>
</evidence>